<name>A0AAW9Q4V3_9BURK</name>
<comment type="caution">
    <text evidence="5">The sequence shown here is derived from an EMBL/GenBank/DDBJ whole genome shotgun (WGS) entry which is preliminary data.</text>
</comment>
<keyword evidence="5" id="KW-0456">Lyase</keyword>
<dbReference type="AlphaFoldDB" id="A0AAW9Q4V3"/>
<dbReference type="EMBL" id="JAZIBG010000003">
    <property type="protein sequence ID" value="MEF7612405.1"/>
    <property type="molecule type" value="Genomic_DNA"/>
</dbReference>
<comment type="similarity">
    <text evidence="2">Belongs to the citrate synthase family.</text>
</comment>
<keyword evidence="6" id="KW-1185">Reference proteome</keyword>
<dbReference type="Proteomes" id="UP001336250">
    <property type="component" value="Unassembled WGS sequence"/>
</dbReference>
<protein>
    <recommendedName>
        <fullName evidence="3">citrate synthase (unknown stereospecificity)</fullName>
        <ecNumber evidence="3">2.3.3.16</ecNumber>
    </recommendedName>
</protein>
<keyword evidence="4" id="KW-0808">Transferase</keyword>
<evidence type="ECO:0000313" key="5">
    <source>
        <dbReference type="EMBL" id="MEF7612405.1"/>
    </source>
</evidence>
<reference evidence="5 6" key="1">
    <citation type="submission" date="2024-02" db="EMBL/GenBank/DDBJ databases">
        <title>Genome sequence of Aquincola sp. MAHUQ-54.</title>
        <authorList>
            <person name="Huq M.A."/>
        </authorList>
    </citation>
    <scope>NUCLEOTIDE SEQUENCE [LARGE SCALE GENOMIC DNA]</scope>
    <source>
        <strain evidence="5 6">MAHUQ-54</strain>
    </source>
</reference>
<evidence type="ECO:0000256" key="4">
    <source>
        <dbReference type="ARBA" id="ARBA00022679"/>
    </source>
</evidence>
<dbReference type="GO" id="GO:0005829">
    <property type="term" value="C:cytosol"/>
    <property type="evidence" value="ECO:0007669"/>
    <property type="project" value="TreeGrafter"/>
</dbReference>
<dbReference type="NCBIfam" id="NF004864">
    <property type="entry name" value="PRK06224.1-1"/>
    <property type="match status" value="1"/>
</dbReference>
<evidence type="ECO:0000256" key="1">
    <source>
        <dbReference type="ARBA" id="ARBA00004751"/>
    </source>
</evidence>
<organism evidence="5 6">
    <name type="scientific">Aquincola agrisoli</name>
    <dbReference type="NCBI Taxonomy" id="3119538"/>
    <lineage>
        <taxon>Bacteria</taxon>
        <taxon>Pseudomonadati</taxon>
        <taxon>Pseudomonadota</taxon>
        <taxon>Betaproteobacteria</taxon>
        <taxon>Burkholderiales</taxon>
        <taxon>Sphaerotilaceae</taxon>
        <taxon>Aquincola</taxon>
    </lineage>
</organism>
<dbReference type="CDD" id="cd06100">
    <property type="entry name" value="CCL_ACL-C"/>
    <property type="match status" value="1"/>
</dbReference>
<dbReference type="InterPro" id="IPR016143">
    <property type="entry name" value="Citrate_synth-like_sm_a-sub"/>
</dbReference>
<dbReference type="InterPro" id="IPR002020">
    <property type="entry name" value="Citrate_synthase"/>
</dbReference>
<dbReference type="InterPro" id="IPR016142">
    <property type="entry name" value="Citrate_synth-like_lrg_a-sub"/>
</dbReference>
<dbReference type="Gene3D" id="1.10.230.10">
    <property type="entry name" value="Cytochrome P450-Terp, domain 2"/>
    <property type="match status" value="1"/>
</dbReference>
<dbReference type="PANTHER" id="PTHR11739:SF4">
    <property type="entry name" value="CITRATE SYNTHASE, PEROXISOMAL"/>
    <property type="match status" value="1"/>
</dbReference>
<evidence type="ECO:0000256" key="3">
    <source>
        <dbReference type="ARBA" id="ARBA00012972"/>
    </source>
</evidence>
<dbReference type="InterPro" id="IPR036969">
    <property type="entry name" value="Citrate_synthase_sf"/>
</dbReference>
<dbReference type="Pfam" id="PF00285">
    <property type="entry name" value="Citrate_synt"/>
    <property type="match status" value="1"/>
</dbReference>
<comment type="pathway">
    <text evidence="1">Carbohydrate metabolism; tricarboxylic acid cycle; isocitrate from oxaloacetate: step 1/2.</text>
</comment>
<dbReference type="RefSeq" id="WP_332287304.1">
    <property type="nucleotide sequence ID" value="NZ_JAZIBG010000003.1"/>
</dbReference>
<dbReference type="GO" id="GO:0036440">
    <property type="term" value="F:citrate synthase activity"/>
    <property type="evidence" value="ECO:0007669"/>
    <property type="project" value="UniProtKB-EC"/>
</dbReference>
<dbReference type="PANTHER" id="PTHR11739">
    <property type="entry name" value="CITRATE SYNTHASE"/>
    <property type="match status" value="1"/>
</dbReference>
<proteinExistence type="inferred from homology"/>
<dbReference type="GO" id="GO:0016829">
    <property type="term" value="F:lyase activity"/>
    <property type="evidence" value="ECO:0007669"/>
    <property type="project" value="UniProtKB-KW"/>
</dbReference>
<dbReference type="EC" id="2.3.3.16" evidence="3"/>
<gene>
    <name evidence="5" type="ORF">V4F39_00695</name>
</gene>
<dbReference type="Gene3D" id="1.10.580.10">
    <property type="entry name" value="Citrate Synthase, domain 1"/>
    <property type="match status" value="2"/>
</dbReference>
<dbReference type="GO" id="GO:0006099">
    <property type="term" value="P:tricarboxylic acid cycle"/>
    <property type="evidence" value="ECO:0007669"/>
    <property type="project" value="TreeGrafter"/>
</dbReference>
<dbReference type="SUPFAM" id="SSF48256">
    <property type="entry name" value="Citrate synthase"/>
    <property type="match status" value="1"/>
</dbReference>
<sequence length="280" mass="29619">MTEQTAMPDARKTTEDWWHTEIIDMKPGVIRFRGYPIQELIGRIGFAEMVWLMTRGELPSPAQGRLLDAALMSAVDHGPQAPSIAIARMAATCGVGLNNAMATAVNVLGDVHGGAGEQAVELFFDIAARIDAGQGEADAVQAALDAFIAEHGKFVPGYGHRFHPIDPRTAPLLALVDAAAAQGVVGGRFAGIGRAVEAGLAARKGGRRIPMNIDGATAVIYAELGFPAPLARGLFCLSRSVGILAHAWEQTQQGGRNKGPIPRQYIPTYDGVAERPVPRG</sequence>
<accession>A0AAW9Q4V3</accession>
<dbReference type="GO" id="GO:0005975">
    <property type="term" value="P:carbohydrate metabolic process"/>
    <property type="evidence" value="ECO:0007669"/>
    <property type="project" value="TreeGrafter"/>
</dbReference>
<evidence type="ECO:0000313" key="6">
    <source>
        <dbReference type="Proteomes" id="UP001336250"/>
    </source>
</evidence>
<evidence type="ECO:0000256" key="2">
    <source>
        <dbReference type="ARBA" id="ARBA00010566"/>
    </source>
</evidence>